<proteinExistence type="predicted"/>
<dbReference type="STRING" id="1447883.A0A2B7WT82"/>
<reference evidence="1 2" key="1">
    <citation type="submission" date="2017-10" db="EMBL/GenBank/DDBJ databases">
        <title>Comparative genomics in systemic dimorphic fungi from Ajellomycetaceae.</title>
        <authorList>
            <person name="Munoz J.F."/>
            <person name="Mcewen J.G."/>
            <person name="Clay O.K."/>
            <person name="Cuomo C.A."/>
        </authorList>
    </citation>
    <scope>NUCLEOTIDE SEQUENCE [LARGE SCALE GENOMIC DNA]</scope>
    <source>
        <strain evidence="1 2">UAMH7299</strain>
    </source>
</reference>
<organism evidence="1 2">
    <name type="scientific">Polytolypa hystricis (strain UAMH7299)</name>
    <dbReference type="NCBI Taxonomy" id="1447883"/>
    <lineage>
        <taxon>Eukaryota</taxon>
        <taxon>Fungi</taxon>
        <taxon>Dikarya</taxon>
        <taxon>Ascomycota</taxon>
        <taxon>Pezizomycotina</taxon>
        <taxon>Eurotiomycetes</taxon>
        <taxon>Eurotiomycetidae</taxon>
        <taxon>Onygenales</taxon>
        <taxon>Onygenales incertae sedis</taxon>
        <taxon>Polytolypa</taxon>
    </lineage>
</organism>
<protein>
    <submittedName>
        <fullName evidence="1">Uncharacterized protein</fullName>
    </submittedName>
</protein>
<evidence type="ECO:0000313" key="1">
    <source>
        <dbReference type="EMBL" id="PGG99691.1"/>
    </source>
</evidence>
<gene>
    <name evidence="1" type="ORF">AJ80_09305</name>
</gene>
<dbReference type="OrthoDB" id="4396256at2759"/>
<comment type="caution">
    <text evidence="1">The sequence shown here is derived from an EMBL/GenBank/DDBJ whole genome shotgun (WGS) entry which is preliminary data.</text>
</comment>
<accession>A0A2B7WT82</accession>
<name>A0A2B7WT82_POLH7</name>
<dbReference type="EMBL" id="PDNA01000266">
    <property type="protein sequence ID" value="PGG99691.1"/>
    <property type="molecule type" value="Genomic_DNA"/>
</dbReference>
<sequence length="354" mass="40410">MIWALRNPTSSVFQQRFSGWVVELLLPGSWEMKPLSRVSKRLREVCLPFLFRRVEFWFSEAGFHELENLITSDICHHVVSLAYIVPELLKTNILDFDCFKSNIFTPEDYMEEAKDLYDTGYPADKCAPYIVIYNALRRVCEEQRNIVDSSLDPTLLSSALAALPRLKELSLCFCETVERTQEWLEPYLALDMNIIPESPQMPSRTPEIMLPYHGPWEIPNLGTLSESLAGLLGQVQTLHLTRCGHLLELLSHCTLNLHRLDMCHVILEANSKSIRSIRFHDVQLIGEDRLETLSHGLSPELLCSMLDMAPMSVLSRAVGCQCLPFWEKGWSLLLGDDRSRCRVGGSSKRKLSDV</sequence>
<evidence type="ECO:0000313" key="2">
    <source>
        <dbReference type="Proteomes" id="UP000224634"/>
    </source>
</evidence>
<dbReference type="AlphaFoldDB" id="A0A2B7WT82"/>
<keyword evidence="2" id="KW-1185">Reference proteome</keyword>
<dbReference type="Proteomes" id="UP000224634">
    <property type="component" value="Unassembled WGS sequence"/>
</dbReference>